<feature type="domain" description="Tyr recombinase" evidence="2">
    <location>
        <begin position="194"/>
        <end position="375"/>
    </location>
</feature>
<dbReference type="RefSeq" id="WP_131562523.1">
    <property type="nucleotide sequence ID" value="NZ_SJSN01000023.1"/>
</dbReference>
<gene>
    <name evidence="3" type="ORF">EZ449_20710</name>
</gene>
<dbReference type="PANTHER" id="PTHR30349:SF64">
    <property type="entry name" value="PROPHAGE INTEGRASE INTD-RELATED"/>
    <property type="match status" value="1"/>
</dbReference>
<dbReference type="CDD" id="cd00397">
    <property type="entry name" value="DNA_BRE_C"/>
    <property type="match status" value="1"/>
</dbReference>
<proteinExistence type="predicted"/>
<dbReference type="InterPro" id="IPR050090">
    <property type="entry name" value="Tyrosine_recombinase_XerCD"/>
</dbReference>
<dbReference type="InterPro" id="IPR011010">
    <property type="entry name" value="DNA_brk_join_enz"/>
</dbReference>
<name>A0A4R0NIS8_9SPHI</name>
<dbReference type="GO" id="GO:0015074">
    <property type="term" value="P:DNA integration"/>
    <property type="evidence" value="ECO:0007669"/>
    <property type="project" value="InterPro"/>
</dbReference>
<evidence type="ECO:0000256" key="1">
    <source>
        <dbReference type="ARBA" id="ARBA00023172"/>
    </source>
</evidence>
<dbReference type="InterPro" id="IPR002104">
    <property type="entry name" value="Integrase_catalytic"/>
</dbReference>
<keyword evidence="4" id="KW-1185">Reference proteome</keyword>
<sequence>MKNTLPRIVTSKDLNSRSYVTFYYLGKRIREYNGDSINIDLKPNTANSIKERNQLLKKLEYEYTKALENKHYQINVKEPLSITVIEPSFITAKGYLDQAIAKKLKSNINNKYKTNLETIHTQFLKFLNEREKSGRIENISLARVEDFLSNYSSSGTYYMNKRRDLGVLFSTINKQLKNKIHIIQDSEKMKSSAKLHKVYQEEQIKPILDFLKENHHNLYICCLITYATFLRPHHEIRALKLSHIKNDCTEIHLDGAENKGKRIRIVYIPDYLRKELLPLIDGLTLNDSLFTKTIEIPNEYYFSTAWTRQFKAMQRIGLIEKNQTIYSFRHTAAVQVYNKTKDLHILQQLLGHSDMIVTLKYLRGLAAIKNENLKDVMPTLNL</sequence>
<dbReference type="AlphaFoldDB" id="A0A4R0NIS8"/>
<dbReference type="InterPro" id="IPR013762">
    <property type="entry name" value="Integrase-like_cat_sf"/>
</dbReference>
<protein>
    <recommendedName>
        <fullName evidence="2">Tyr recombinase domain-containing protein</fullName>
    </recommendedName>
</protein>
<accession>A0A4R0NIS8</accession>
<dbReference type="GO" id="GO:0003677">
    <property type="term" value="F:DNA binding"/>
    <property type="evidence" value="ECO:0007669"/>
    <property type="project" value="InterPro"/>
</dbReference>
<keyword evidence="1" id="KW-0233">DNA recombination</keyword>
<dbReference type="SUPFAM" id="SSF56349">
    <property type="entry name" value="DNA breaking-rejoining enzymes"/>
    <property type="match status" value="1"/>
</dbReference>
<evidence type="ECO:0000313" key="3">
    <source>
        <dbReference type="EMBL" id="TCD00580.1"/>
    </source>
</evidence>
<reference evidence="3 4" key="1">
    <citation type="submission" date="2019-02" db="EMBL/GenBank/DDBJ databases">
        <title>Pedobacter sp. RP-3-11 sp. nov., isolated from Arctic soil.</title>
        <authorList>
            <person name="Dahal R.H."/>
        </authorList>
    </citation>
    <scope>NUCLEOTIDE SEQUENCE [LARGE SCALE GENOMIC DNA]</scope>
    <source>
        <strain evidence="3 4">RP-3-11</strain>
    </source>
</reference>
<evidence type="ECO:0000313" key="4">
    <source>
        <dbReference type="Proteomes" id="UP000291485"/>
    </source>
</evidence>
<dbReference type="OrthoDB" id="9806835at2"/>
<dbReference type="Gene3D" id="1.10.443.10">
    <property type="entry name" value="Intergrase catalytic core"/>
    <property type="match status" value="1"/>
</dbReference>
<dbReference type="Proteomes" id="UP000291485">
    <property type="component" value="Unassembled WGS sequence"/>
</dbReference>
<dbReference type="EMBL" id="SJSN01000023">
    <property type="protein sequence ID" value="TCD00580.1"/>
    <property type="molecule type" value="Genomic_DNA"/>
</dbReference>
<dbReference type="GO" id="GO:0006310">
    <property type="term" value="P:DNA recombination"/>
    <property type="evidence" value="ECO:0007669"/>
    <property type="project" value="UniProtKB-KW"/>
</dbReference>
<evidence type="ECO:0000259" key="2">
    <source>
        <dbReference type="PROSITE" id="PS51898"/>
    </source>
</evidence>
<dbReference type="PROSITE" id="PS51898">
    <property type="entry name" value="TYR_RECOMBINASE"/>
    <property type="match status" value="1"/>
</dbReference>
<dbReference type="PANTHER" id="PTHR30349">
    <property type="entry name" value="PHAGE INTEGRASE-RELATED"/>
    <property type="match status" value="1"/>
</dbReference>
<comment type="caution">
    <text evidence="3">The sequence shown here is derived from an EMBL/GenBank/DDBJ whole genome shotgun (WGS) entry which is preliminary data.</text>
</comment>
<dbReference type="Pfam" id="PF00589">
    <property type="entry name" value="Phage_integrase"/>
    <property type="match status" value="1"/>
</dbReference>
<organism evidence="3 4">
    <name type="scientific">Pedobacter frigidisoli</name>
    <dbReference type="NCBI Taxonomy" id="2530455"/>
    <lineage>
        <taxon>Bacteria</taxon>
        <taxon>Pseudomonadati</taxon>
        <taxon>Bacteroidota</taxon>
        <taxon>Sphingobacteriia</taxon>
        <taxon>Sphingobacteriales</taxon>
        <taxon>Sphingobacteriaceae</taxon>
        <taxon>Pedobacter</taxon>
    </lineage>
</organism>